<keyword evidence="2" id="KW-0479">Metal-binding</keyword>
<proteinExistence type="inferred from homology"/>
<dbReference type="GO" id="GO:0006281">
    <property type="term" value="P:DNA repair"/>
    <property type="evidence" value="ECO:0007669"/>
    <property type="project" value="TreeGrafter"/>
</dbReference>
<feature type="domain" description="RING-type" evidence="11">
    <location>
        <begin position="828"/>
        <end position="862"/>
    </location>
</feature>
<evidence type="ECO:0000256" key="1">
    <source>
        <dbReference type="ARBA" id="ARBA00008438"/>
    </source>
</evidence>
<evidence type="ECO:0000256" key="7">
    <source>
        <dbReference type="ARBA" id="ARBA00022833"/>
    </source>
</evidence>
<keyword evidence="7" id="KW-0862">Zinc</keyword>
<dbReference type="SMART" id="SM00487">
    <property type="entry name" value="DEXDc"/>
    <property type="match status" value="1"/>
</dbReference>
<keyword evidence="6" id="KW-0347">Helicase</keyword>
<feature type="region of interest" description="Disordered" evidence="10">
    <location>
        <begin position="1082"/>
        <end position="1102"/>
    </location>
</feature>
<dbReference type="PANTHER" id="PTHR45626">
    <property type="entry name" value="TRANSCRIPTION TERMINATION FACTOR 2-RELATED"/>
    <property type="match status" value="1"/>
</dbReference>
<dbReference type="SUPFAM" id="SSF57850">
    <property type="entry name" value="RING/U-box"/>
    <property type="match status" value="1"/>
</dbReference>
<dbReference type="InterPro" id="IPR017907">
    <property type="entry name" value="Znf_RING_CS"/>
</dbReference>
<dbReference type="InterPro" id="IPR001650">
    <property type="entry name" value="Helicase_C-like"/>
</dbReference>
<dbReference type="EMBL" id="CAUYUE010000012">
    <property type="protein sequence ID" value="CAK0785222.1"/>
    <property type="molecule type" value="Genomic_DNA"/>
</dbReference>
<accession>A0AAV1IDJ1</accession>
<dbReference type="Gene3D" id="3.40.50.300">
    <property type="entry name" value="P-loop containing nucleotide triphosphate hydrolases"/>
    <property type="match status" value="1"/>
</dbReference>
<dbReference type="PROSITE" id="PS51050">
    <property type="entry name" value="ZF_CW"/>
    <property type="match status" value="1"/>
</dbReference>
<dbReference type="GO" id="GO:0005524">
    <property type="term" value="F:ATP binding"/>
    <property type="evidence" value="ECO:0007669"/>
    <property type="project" value="UniProtKB-KW"/>
</dbReference>
<dbReference type="InterPro" id="IPR000330">
    <property type="entry name" value="SNF2_N"/>
</dbReference>
<dbReference type="GO" id="GO:0004386">
    <property type="term" value="F:helicase activity"/>
    <property type="evidence" value="ECO:0007669"/>
    <property type="project" value="UniProtKB-KW"/>
</dbReference>
<evidence type="ECO:0000256" key="2">
    <source>
        <dbReference type="ARBA" id="ARBA00022723"/>
    </source>
</evidence>
<protein>
    <recommendedName>
        <fullName evidence="16">F-box protein</fullName>
    </recommendedName>
</protein>
<feature type="compositionally biased region" description="Basic and acidic residues" evidence="10">
    <location>
        <begin position="203"/>
        <end position="213"/>
    </location>
</feature>
<dbReference type="SMART" id="SM00184">
    <property type="entry name" value="RING"/>
    <property type="match status" value="1"/>
</dbReference>
<evidence type="ECO:0000256" key="6">
    <source>
        <dbReference type="ARBA" id="ARBA00022806"/>
    </source>
</evidence>
<feature type="region of interest" description="Disordered" evidence="10">
    <location>
        <begin position="190"/>
        <end position="266"/>
    </location>
</feature>
<dbReference type="Pfam" id="PF00271">
    <property type="entry name" value="Helicase_C"/>
    <property type="match status" value="1"/>
</dbReference>
<evidence type="ECO:0000256" key="3">
    <source>
        <dbReference type="ARBA" id="ARBA00022741"/>
    </source>
</evidence>
<sequence>MASCFSELRLPSRDPLLPEVHYAGTSLLQLPVDVLTNVVRQLAYQDACCFSVASRFCRELCREATPGLKLRLYPHQRAARRWMLWREDAAALVQHPTWRRFLTPDGLAVYLCAATGDITTEEPPELPDMRGGLFCDEPGLGKTITALSLILSTRGVRPAPLPGTAAQTVTDRKGRQACYYLADPESKPAVHAAAIGSSRRSRRESQPVRRFEAEAGIAKPAQPKDAATSGRTTRGRHGGGSALAGQPMASPAAHKEQSSTAGAMLGPPQAPAYAVVTAGGLQQHAAVRSEGNAPRAKRQKREESGDVVGSKVLGPGKLQSQNEKVAWTSWVQCNICNKWRSLPQEPLEDTWFCTMHPDAALREKGCQAPQEKVPGDSQYTECSGYVDHPSKLGAQENVAYFVDLARRHLGSLECRRQVLRWLGSLTHAELLAGIKMPTRKVRVTAADHVPMLLAELELTPFNAEKKRTSLGKAVIWQQSQALALLHLDTRAATEAVRLCSKDAPGPELGQRRVYLSPATLLVVPGTLIGHWEEQMRMHIAEGALRVKILDRAADGRESTAMEVAWHCDLVITTFQRLSVEWSNGRIKAKSIFNQVHWLRVILDEGHMLGASLAMTNKLSMAINLKAERRWIMTGTPTPSTPTSHVAHLQPLLSFLGQQPYGTQRNFWEVAVQRPFEARLPEARQRLMALLQHAAIRASKDDLAAMVKRTHKVVEVDFAPQHALSYNELIGLVKFNILTSDWGDEDHAESILSERRSQWSSQMFKNIRLSCCVAGVCNIAVKELDVKETLEFLADRHLHATVDANEPPWLPFEHPLSRIESAMRGGCGCQVCAAYARTPLVTPCAHLVCTDCAAPHRTECPVCAEPYLMQAVDHPERARYNRSPKWEVPLELIEWQPSFTQQGATGLSGGEWSASWQDTRSSKVIYLLKRLGGIGAVPPKQPHDMDDEQWLQLVNARPPLAKAIVFSSLWQHARLIAQQLLEHSVRFAEFRSNMTPAEKADSLRLFKDDPQHSVLLMDESGSVGLDLSFASHVFLMEPLENASLEEQVISRAHRMGARADVQVETLVMRGTVEEKVLELRELQRRPAAGQQAGPQSPRTTAMDAQPGALQVVAQQGGKRGASTVREEHNAMMRSLLAIKVADLREPEAQRA</sequence>
<dbReference type="Gene3D" id="3.30.40.10">
    <property type="entry name" value="Zinc/RING finger domain, C3HC4 (zinc finger)"/>
    <property type="match status" value="1"/>
</dbReference>
<dbReference type="InterPro" id="IPR001810">
    <property type="entry name" value="F-box_dom"/>
</dbReference>
<feature type="domain" description="Helicase C-terminal" evidence="13">
    <location>
        <begin position="945"/>
        <end position="1100"/>
    </location>
</feature>
<dbReference type="Gene3D" id="3.30.40.100">
    <property type="match status" value="1"/>
</dbReference>
<evidence type="ECO:0000259" key="12">
    <source>
        <dbReference type="PROSITE" id="PS51050"/>
    </source>
</evidence>
<dbReference type="InterPro" id="IPR049730">
    <property type="entry name" value="SNF2/RAD54-like_C"/>
</dbReference>
<dbReference type="InterPro" id="IPR014001">
    <property type="entry name" value="Helicase_ATP-bd"/>
</dbReference>
<evidence type="ECO:0000256" key="5">
    <source>
        <dbReference type="ARBA" id="ARBA00022801"/>
    </source>
</evidence>
<dbReference type="GO" id="GO:0016787">
    <property type="term" value="F:hydrolase activity"/>
    <property type="evidence" value="ECO:0007669"/>
    <property type="project" value="UniProtKB-KW"/>
</dbReference>
<dbReference type="InterPro" id="IPR038718">
    <property type="entry name" value="SNF2-like_sf"/>
</dbReference>
<keyword evidence="3" id="KW-0547">Nucleotide-binding</keyword>
<feature type="region of interest" description="Disordered" evidence="10">
    <location>
        <begin position="285"/>
        <end position="315"/>
    </location>
</feature>
<dbReference type="PANTHER" id="PTHR45626:SF14">
    <property type="entry name" value="ATP-DEPENDENT DNA HELICASE (EUROFUNG)"/>
    <property type="match status" value="1"/>
</dbReference>
<keyword evidence="15" id="KW-1185">Reference proteome</keyword>
<evidence type="ECO:0000259" key="11">
    <source>
        <dbReference type="PROSITE" id="PS50089"/>
    </source>
</evidence>
<evidence type="ECO:0000313" key="15">
    <source>
        <dbReference type="Proteomes" id="UP001314263"/>
    </source>
</evidence>
<comment type="caution">
    <text evidence="14">The sequence shown here is derived from an EMBL/GenBank/DDBJ whole genome shotgun (WGS) entry which is preliminary data.</text>
</comment>
<keyword evidence="4 9" id="KW-0863">Zinc-finger</keyword>
<dbReference type="PROSITE" id="PS00518">
    <property type="entry name" value="ZF_RING_1"/>
    <property type="match status" value="1"/>
</dbReference>
<evidence type="ECO:0000256" key="10">
    <source>
        <dbReference type="SAM" id="MobiDB-lite"/>
    </source>
</evidence>
<evidence type="ECO:0000313" key="14">
    <source>
        <dbReference type="EMBL" id="CAK0785222.1"/>
    </source>
</evidence>
<dbReference type="InterPro" id="IPR027417">
    <property type="entry name" value="P-loop_NTPase"/>
</dbReference>
<dbReference type="AlphaFoldDB" id="A0AAV1IDJ1"/>
<dbReference type="SUPFAM" id="SSF52540">
    <property type="entry name" value="P-loop containing nucleoside triphosphate hydrolases"/>
    <property type="match status" value="3"/>
</dbReference>
<dbReference type="CDD" id="cd18793">
    <property type="entry name" value="SF2_C_SNF"/>
    <property type="match status" value="1"/>
</dbReference>
<dbReference type="GO" id="GO:0008270">
    <property type="term" value="F:zinc ion binding"/>
    <property type="evidence" value="ECO:0007669"/>
    <property type="project" value="UniProtKB-KW"/>
</dbReference>
<dbReference type="GO" id="GO:0005634">
    <property type="term" value="C:nucleus"/>
    <property type="evidence" value="ECO:0007669"/>
    <property type="project" value="TreeGrafter"/>
</dbReference>
<name>A0AAV1IDJ1_9CHLO</name>
<dbReference type="Pfam" id="PF00176">
    <property type="entry name" value="SNF2-rel_dom"/>
    <property type="match status" value="1"/>
</dbReference>
<dbReference type="InterPro" id="IPR001841">
    <property type="entry name" value="Znf_RING"/>
</dbReference>
<evidence type="ECO:0000256" key="9">
    <source>
        <dbReference type="PROSITE-ProRule" id="PRU00175"/>
    </source>
</evidence>
<dbReference type="InterPro" id="IPR050628">
    <property type="entry name" value="SNF2_RAD54_helicase_TF"/>
</dbReference>
<dbReference type="Pfam" id="PF07496">
    <property type="entry name" value="zf-CW"/>
    <property type="match status" value="1"/>
</dbReference>
<organism evidence="14 15">
    <name type="scientific">Coccomyxa viridis</name>
    <dbReference type="NCBI Taxonomy" id="1274662"/>
    <lineage>
        <taxon>Eukaryota</taxon>
        <taxon>Viridiplantae</taxon>
        <taxon>Chlorophyta</taxon>
        <taxon>core chlorophytes</taxon>
        <taxon>Trebouxiophyceae</taxon>
        <taxon>Trebouxiophyceae incertae sedis</taxon>
        <taxon>Coccomyxaceae</taxon>
        <taxon>Coccomyxa</taxon>
    </lineage>
</organism>
<keyword evidence="8" id="KW-0067">ATP-binding</keyword>
<dbReference type="InterPro" id="IPR011124">
    <property type="entry name" value="Znf_CW"/>
</dbReference>
<feature type="domain" description="CW-type" evidence="12">
    <location>
        <begin position="321"/>
        <end position="374"/>
    </location>
</feature>
<dbReference type="PROSITE" id="PS50089">
    <property type="entry name" value="ZF_RING_2"/>
    <property type="match status" value="1"/>
</dbReference>
<evidence type="ECO:0000256" key="4">
    <source>
        <dbReference type="ARBA" id="ARBA00022771"/>
    </source>
</evidence>
<keyword evidence="5" id="KW-0378">Hydrolase</keyword>
<dbReference type="Gene3D" id="3.40.50.10810">
    <property type="entry name" value="Tandem AAA-ATPase domain"/>
    <property type="match status" value="1"/>
</dbReference>
<dbReference type="Proteomes" id="UP001314263">
    <property type="component" value="Unassembled WGS sequence"/>
</dbReference>
<comment type="similarity">
    <text evidence="1">Belongs to the SNF2/RAD54 helicase family. RAD16 subfamily.</text>
</comment>
<evidence type="ECO:0008006" key="16">
    <source>
        <dbReference type="Google" id="ProtNLM"/>
    </source>
</evidence>
<dbReference type="SMART" id="SM00490">
    <property type="entry name" value="HELICc"/>
    <property type="match status" value="1"/>
</dbReference>
<evidence type="ECO:0000256" key="8">
    <source>
        <dbReference type="ARBA" id="ARBA00022840"/>
    </source>
</evidence>
<dbReference type="InterPro" id="IPR013083">
    <property type="entry name" value="Znf_RING/FYVE/PHD"/>
</dbReference>
<evidence type="ECO:0000259" key="13">
    <source>
        <dbReference type="PROSITE" id="PS51194"/>
    </source>
</evidence>
<dbReference type="GO" id="GO:0008094">
    <property type="term" value="F:ATP-dependent activity, acting on DNA"/>
    <property type="evidence" value="ECO:0007669"/>
    <property type="project" value="TreeGrafter"/>
</dbReference>
<dbReference type="Pfam" id="PF00646">
    <property type="entry name" value="F-box"/>
    <property type="match status" value="1"/>
</dbReference>
<dbReference type="PROSITE" id="PS51194">
    <property type="entry name" value="HELICASE_CTER"/>
    <property type="match status" value="1"/>
</dbReference>
<reference evidence="14 15" key="1">
    <citation type="submission" date="2023-10" db="EMBL/GenBank/DDBJ databases">
        <authorList>
            <person name="Maclean D."/>
            <person name="Macfadyen A."/>
        </authorList>
    </citation>
    <scope>NUCLEOTIDE SEQUENCE [LARGE SCALE GENOMIC DNA]</scope>
</reference>
<gene>
    <name evidence="14" type="ORF">CVIRNUC_008428</name>
</gene>